<evidence type="ECO:0000256" key="2">
    <source>
        <dbReference type="SAM" id="MobiDB-lite"/>
    </source>
</evidence>
<evidence type="ECO:0000256" key="1">
    <source>
        <dbReference type="SAM" id="Coils"/>
    </source>
</evidence>
<feature type="compositionally biased region" description="Polar residues" evidence="2">
    <location>
        <begin position="1"/>
        <end position="17"/>
    </location>
</feature>
<evidence type="ECO:0000313" key="3">
    <source>
        <dbReference type="EMBL" id="CAF3353414.1"/>
    </source>
</evidence>
<gene>
    <name evidence="3" type="ORF">KIK155_LOCUS3815</name>
    <name evidence="4" type="ORF">TOA249_LOCUS4423</name>
</gene>
<dbReference type="EMBL" id="CAJOBS010000168">
    <property type="protein sequence ID" value="CAF4513200.1"/>
    <property type="molecule type" value="Genomic_DNA"/>
</dbReference>
<feature type="compositionally biased region" description="Basic and acidic residues" evidence="2">
    <location>
        <begin position="286"/>
        <end position="296"/>
    </location>
</feature>
<dbReference type="EMBL" id="CAJNYV010000272">
    <property type="protein sequence ID" value="CAF3353414.1"/>
    <property type="molecule type" value="Genomic_DNA"/>
</dbReference>
<feature type="region of interest" description="Disordered" evidence="2">
    <location>
        <begin position="1"/>
        <end position="59"/>
    </location>
</feature>
<evidence type="ECO:0000313" key="5">
    <source>
        <dbReference type="Proteomes" id="UP000663865"/>
    </source>
</evidence>
<reference evidence="3" key="1">
    <citation type="submission" date="2021-02" db="EMBL/GenBank/DDBJ databases">
        <authorList>
            <person name="Nowell W R."/>
        </authorList>
    </citation>
    <scope>NUCLEOTIDE SEQUENCE</scope>
</reference>
<protein>
    <submittedName>
        <fullName evidence="3">Uncharacterized protein</fullName>
    </submittedName>
</protein>
<organism evidence="3 5">
    <name type="scientific">Rotaria socialis</name>
    <dbReference type="NCBI Taxonomy" id="392032"/>
    <lineage>
        <taxon>Eukaryota</taxon>
        <taxon>Metazoa</taxon>
        <taxon>Spiralia</taxon>
        <taxon>Gnathifera</taxon>
        <taxon>Rotifera</taxon>
        <taxon>Eurotatoria</taxon>
        <taxon>Bdelloidea</taxon>
        <taxon>Philodinida</taxon>
        <taxon>Philodinidae</taxon>
        <taxon>Rotaria</taxon>
    </lineage>
</organism>
<feature type="compositionally biased region" description="Basic residues" evidence="2">
    <location>
        <begin position="389"/>
        <end position="402"/>
    </location>
</feature>
<feature type="compositionally biased region" description="Polar residues" evidence="2">
    <location>
        <begin position="230"/>
        <end position="246"/>
    </location>
</feature>
<feature type="region of interest" description="Disordered" evidence="2">
    <location>
        <begin position="364"/>
        <end position="410"/>
    </location>
</feature>
<comment type="caution">
    <text evidence="3">The sequence shown here is derived from an EMBL/GenBank/DDBJ whole genome shotgun (WGS) entry which is preliminary data.</text>
</comment>
<feature type="compositionally biased region" description="Polar residues" evidence="2">
    <location>
        <begin position="202"/>
        <end position="216"/>
    </location>
</feature>
<feature type="compositionally biased region" description="Polar residues" evidence="2">
    <location>
        <begin position="371"/>
        <end position="387"/>
    </location>
</feature>
<name>A0A817WB89_9BILA</name>
<evidence type="ECO:0000313" key="4">
    <source>
        <dbReference type="EMBL" id="CAF4513200.1"/>
    </source>
</evidence>
<feature type="compositionally biased region" description="Polar residues" evidence="2">
    <location>
        <begin position="257"/>
        <end position="285"/>
    </location>
</feature>
<feature type="compositionally biased region" description="Basic residues" evidence="2">
    <location>
        <begin position="18"/>
        <end position="30"/>
    </location>
</feature>
<keyword evidence="1" id="KW-0175">Coiled coil</keyword>
<accession>A0A817WB89</accession>
<proteinExistence type="predicted"/>
<sequence>MLTKTYNGSTSQQPTNYHNHHRHHHHRSRRSSPALFIDDNTNQHFDSNTNNSSYHHAPIPTPLPSSPSIQCSAYFFHRFDLDNYAVYTLRQTVDRVVTGPKSKGLKVKLSLPDEGLIIDNVPDPNQSWMYKISELLYFWRDPYYTNIIVIITLNRSYYQSSGPFSASIFRLRGNESVQLFIQRAQQFFAQLSVPPISRNQSKIFMQQSPTTENVNGDNDRRTPKRKSKNRSSQVSPARSPAGGTSRTEFEPRKTLDPNRSFNQYNRRTYSETTVLSDTQTNNSIKYDNHYNDDHQRAAPSHQFSRDLVAELMRELKEIRSEIAELKLEARFTPVRATSTSPFSAFADDSKETLYSPPSFSKVRLQSDMDAETQTDLSLNISKPQETSGKNHKHKNSQPKKHSSSTNLNNNENDHEEALLVKFHPINGTSNGQCSPSIQEEYQRKPTLIKPRPILKLSETDVVDSTLYASLNKNQSISNSAEEDSSLNRTSVIIQKEQPKVLSTKVSSSLSAKNGDVISFRSPIDDTISAPEHHYENLPVIIRMNTNQGSYYNIPIANGNDSQEKHHQIYVSIPEGQNSELQKQYLSQLFGSSNGIALLIPQQSKENTQETYSQQILFADHLTNPLFNIDKQLLANTIANQFGVDKNSPYLQQLIANQHLFVTEKRTFANMVWQMTPEEINTLCSSPITTSTNNIDKTTIYTNGSISKSILKSNRVSRSISKKQRITWDRTLE</sequence>
<feature type="region of interest" description="Disordered" evidence="2">
    <location>
        <begin position="202"/>
        <end position="300"/>
    </location>
</feature>
<feature type="coiled-coil region" evidence="1">
    <location>
        <begin position="301"/>
        <end position="328"/>
    </location>
</feature>
<dbReference type="Proteomes" id="UP000663865">
    <property type="component" value="Unassembled WGS sequence"/>
</dbReference>
<dbReference type="AlphaFoldDB" id="A0A817WB89"/>
<dbReference type="Proteomes" id="UP000663838">
    <property type="component" value="Unassembled WGS sequence"/>
</dbReference>
<feature type="compositionally biased region" description="Basic and acidic residues" evidence="2">
    <location>
        <begin position="247"/>
        <end position="256"/>
    </location>
</feature>
<feature type="compositionally biased region" description="Polar residues" evidence="2">
    <location>
        <begin position="39"/>
        <end position="54"/>
    </location>
</feature>